<feature type="transmembrane region" description="Helical" evidence="7">
    <location>
        <begin position="365"/>
        <end position="385"/>
    </location>
</feature>
<feature type="transmembrane region" description="Helical" evidence="7">
    <location>
        <begin position="438"/>
        <end position="458"/>
    </location>
</feature>
<dbReference type="GO" id="GO:0022857">
    <property type="term" value="F:transmembrane transporter activity"/>
    <property type="evidence" value="ECO:0007669"/>
    <property type="project" value="TreeGrafter"/>
</dbReference>
<feature type="transmembrane region" description="Helical" evidence="7">
    <location>
        <begin position="569"/>
        <end position="591"/>
    </location>
</feature>
<evidence type="ECO:0000256" key="3">
    <source>
        <dbReference type="ARBA" id="ARBA00022692"/>
    </source>
</evidence>
<comment type="similarity">
    <text evidence="6">Belongs to the ABC-4 integral membrane protein family.</text>
</comment>
<evidence type="ECO:0000256" key="7">
    <source>
        <dbReference type="SAM" id="Phobius"/>
    </source>
</evidence>
<feature type="transmembrane region" description="Helical" evidence="7">
    <location>
        <begin position="276"/>
        <end position="298"/>
    </location>
</feature>
<dbReference type="InterPro" id="IPR025857">
    <property type="entry name" value="MacB_PCD"/>
</dbReference>
<feature type="domain" description="MacB-like periplasmic core" evidence="9">
    <location>
        <begin position="25"/>
        <end position="245"/>
    </location>
</feature>
<dbReference type="OrthoDB" id="3291880at2"/>
<dbReference type="Pfam" id="PF12704">
    <property type="entry name" value="MacB_PCD"/>
    <property type="match status" value="1"/>
</dbReference>
<evidence type="ECO:0000313" key="10">
    <source>
        <dbReference type="EMBL" id="TLP61005.1"/>
    </source>
</evidence>
<keyword evidence="3 7" id="KW-0812">Transmembrane</keyword>
<keyword evidence="5 7" id="KW-0472">Membrane</keyword>
<comment type="caution">
    <text evidence="10">The sequence shown here is derived from an EMBL/GenBank/DDBJ whole genome shotgun (WGS) entry which is preliminary data.</text>
</comment>
<evidence type="ECO:0000259" key="9">
    <source>
        <dbReference type="Pfam" id="PF12704"/>
    </source>
</evidence>
<feature type="transmembrane region" description="Helical" evidence="7">
    <location>
        <begin position="319"/>
        <end position="345"/>
    </location>
</feature>
<dbReference type="InterPro" id="IPR050250">
    <property type="entry name" value="Macrolide_Exporter_MacB"/>
</dbReference>
<dbReference type="GO" id="GO:0005886">
    <property type="term" value="C:plasma membrane"/>
    <property type="evidence" value="ECO:0007669"/>
    <property type="project" value="UniProtKB-SubCell"/>
</dbReference>
<sequence>MGSLVLVVRLVLADVRRHRAQAAMLLLAVAVATATMALGLSLRGASEALYEQTRAATAGPDVVALSGDTGPAVTSALASLADDPEVIAHHGPYRIVYADLTTRGSDRSPAGPAPVSSGVVVQGFAETPGTVNRPLVTSGRWVRPGGAVVERGFATALGIGVGDHVTIAGRSYPVVGIAVTAATSIYPWAAQIGPYGGPSDSSGLVWLTRSDARTLAGRDLPVTTAIDLKLRDPAATEAFAETFEEAHHDSTARMNLHTWQFIARQDAVILSNSQPILVVGSWLLGLLAVTGAAALAAGRAVEQTRRAGLLKAVGATPGLIAAVLLTEHLALALIGDALGLVIARLTVPGIAGPTASRIGDAAGPGGAAVATATVLAVAVAVLSTLRPTLRAVRTATVTALAAAAHQPRHRPLLTALSALLPTPLLLGLRLTARRPGRAVLQAWSTATTVIAIVALLTLDSQAERGYGLNGSSALPNLRGELDRRLMLAVVVLLIALAVVNTLTLTWTTAMETRASMAVARTLGATPGQISAGLSAAQVLPALPGALAGVPLGIGVCGVFGARNVIMPPVSWMLAAALVTLLVTAALTALPARMAARRPVARALSAESA</sequence>
<reference evidence="10" key="1">
    <citation type="submission" date="2019-05" db="EMBL/GenBank/DDBJ databases">
        <title>Isolation, diversity and antifungal activity of Actinobacteria from wheat.</title>
        <authorList>
            <person name="Yu B."/>
        </authorList>
    </citation>
    <scope>NUCLEOTIDE SEQUENCE [LARGE SCALE GENOMIC DNA]</scope>
    <source>
        <strain evidence="10">NEAU-HEGS1-5</strain>
    </source>
</reference>
<evidence type="ECO:0000259" key="8">
    <source>
        <dbReference type="Pfam" id="PF02687"/>
    </source>
</evidence>
<feature type="transmembrane region" description="Helical" evidence="7">
    <location>
        <begin position="22"/>
        <end position="42"/>
    </location>
</feature>
<name>A0A5R8Z6W4_9ACTN</name>
<dbReference type="EMBL" id="VANP01000004">
    <property type="protein sequence ID" value="TLP61005.1"/>
    <property type="molecule type" value="Genomic_DNA"/>
</dbReference>
<dbReference type="Pfam" id="PF02687">
    <property type="entry name" value="FtsX"/>
    <property type="match status" value="1"/>
</dbReference>
<evidence type="ECO:0000256" key="2">
    <source>
        <dbReference type="ARBA" id="ARBA00022475"/>
    </source>
</evidence>
<keyword evidence="2" id="KW-1003">Cell membrane</keyword>
<evidence type="ECO:0000256" key="1">
    <source>
        <dbReference type="ARBA" id="ARBA00004651"/>
    </source>
</evidence>
<comment type="subcellular location">
    <subcellularLocation>
        <location evidence="1">Cell membrane</location>
        <topology evidence="1">Multi-pass membrane protein</topology>
    </subcellularLocation>
</comment>
<gene>
    <name evidence="10" type="ORF">FED44_11975</name>
</gene>
<evidence type="ECO:0000256" key="4">
    <source>
        <dbReference type="ARBA" id="ARBA00022989"/>
    </source>
</evidence>
<evidence type="ECO:0000313" key="11">
    <source>
        <dbReference type="Proteomes" id="UP000309033"/>
    </source>
</evidence>
<accession>A0A5R8Z6W4</accession>
<feature type="domain" description="ABC3 transporter permease C-terminal" evidence="8">
    <location>
        <begin position="488"/>
        <end position="598"/>
    </location>
</feature>
<dbReference type="PANTHER" id="PTHR30572:SF4">
    <property type="entry name" value="ABC TRANSPORTER PERMEASE YTRF"/>
    <property type="match status" value="1"/>
</dbReference>
<keyword evidence="4 7" id="KW-1133">Transmembrane helix</keyword>
<organism evidence="10 11">
    <name type="scientific">Microbispora triticiradicis</name>
    <dbReference type="NCBI Taxonomy" id="2200763"/>
    <lineage>
        <taxon>Bacteria</taxon>
        <taxon>Bacillati</taxon>
        <taxon>Actinomycetota</taxon>
        <taxon>Actinomycetes</taxon>
        <taxon>Streptosporangiales</taxon>
        <taxon>Streptosporangiaceae</taxon>
        <taxon>Microbispora</taxon>
    </lineage>
</organism>
<protein>
    <submittedName>
        <fullName evidence="10">ABC transporter permease</fullName>
    </submittedName>
</protein>
<evidence type="ECO:0000256" key="5">
    <source>
        <dbReference type="ARBA" id="ARBA00023136"/>
    </source>
</evidence>
<evidence type="ECO:0000256" key="6">
    <source>
        <dbReference type="ARBA" id="ARBA00038076"/>
    </source>
</evidence>
<dbReference type="Proteomes" id="UP000309033">
    <property type="component" value="Unassembled WGS sequence"/>
</dbReference>
<proteinExistence type="inferred from homology"/>
<feature type="transmembrane region" description="Helical" evidence="7">
    <location>
        <begin position="485"/>
        <end position="506"/>
    </location>
</feature>
<dbReference type="AlphaFoldDB" id="A0A5R8Z6W4"/>
<dbReference type="PANTHER" id="PTHR30572">
    <property type="entry name" value="MEMBRANE COMPONENT OF TRANSPORTER-RELATED"/>
    <property type="match status" value="1"/>
</dbReference>
<dbReference type="InterPro" id="IPR003838">
    <property type="entry name" value="ABC3_permease_C"/>
</dbReference>
<keyword evidence="11" id="KW-1185">Reference proteome</keyword>